<feature type="binding site" evidence="9 11">
    <location>
        <position position="113"/>
    </location>
    <ligand>
        <name>substrate</name>
    </ligand>
</feature>
<dbReference type="PIRSF" id="PIRSF000445">
    <property type="entry name" value="4pyrrol_synth_GluRdtase"/>
    <property type="match status" value="1"/>
</dbReference>
<sequence length="444" mass="48844">MHCIIVGLNIKSAPIDVLERLSVHHARVQALDQELKDATGVDGAVVLNTCNRFEIYATCDDAQESLARIRAFLYARGDGEGAPGSGDLDALLYSYVDDDAVRHLLEVVSGLDSLILGEAEILGQVSRAYKAACQAGTTDKLINVWFQRSLRFGKRVRTETSLGRHPVSIGHIAVDLALREVGGAEGKRALIIGAGEVGELTAKYLLAYRFPIVMVANRSLCKARELAGHYGIEACYLSTLEQQLEEVDLVFSATSAKRFVVDADAVARVMARRPDRPLLFVDMALPRDVDPAVADIEGVSLYNINELRGLADRNRVERALAAEGVRRLIEGELVDFNAWMQSLAAVPVITALRKHAESIKRERLAAAFEKLPNLTPSERHAVEVLATTITDRFVRAPVEALHDQCASQNFLFYAETIKELFDLDVEVNKGSVREEEEQANRQAV</sequence>
<evidence type="ECO:0000256" key="14">
    <source>
        <dbReference type="RuleBase" id="RU000584"/>
    </source>
</evidence>
<evidence type="ECO:0000256" key="6">
    <source>
        <dbReference type="ARBA" id="ARBA00023244"/>
    </source>
</evidence>
<comment type="similarity">
    <text evidence="2 9 14">Belongs to the glutamyl-tRNA reductase family.</text>
</comment>
<feature type="binding site" evidence="9 11">
    <location>
        <position position="124"/>
    </location>
    <ligand>
        <name>substrate</name>
    </ligand>
</feature>
<dbReference type="EC" id="1.2.1.70" evidence="3 9"/>
<comment type="miscellaneous">
    <text evidence="9">During catalysis, the active site Cys acts as a nucleophile attacking the alpha-carbonyl group of tRNA-bound glutamate with the formation of a thioester intermediate between enzyme and glutamate, and the concomitant release of tRNA(Glu). The thioester intermediate is finally reduced by direct hydride transfer from NADPH, to form the product GSA.</text>
</comment>
<evidence type="ECO:0000259" key="17">
    <source>
        <dbReference type="Pfam" id="PF05201"/>
    </source>
</evidence>
<dbReference type="Gene3D" id="3.40.50.720">
    <property type="entry name" value="NAD(P)-binding Rossmann-like Domain"/>
    <property type="match status" value="1"/>
</dbReference>
<dbReference type="InterPro" id="IPR015896">
    <property type="entry name" value="4pyrrol_synth_GluRdtase_dimer"/>
</dbReference>
<dbReference type="EMBL" id="CP009302">
    <property type="protein sequence ID" value="AJC12066.1"/>
    <property type="molecule type" value="Genomic_DNA"/>
</dbReference>
<dbReference type="STRING" id="1531429.JI75_04670"/>
<dbReference type="OrthoDB" id="110209at2"/>
<evidence type="ECO:0000256" key="7">
    <source>
        <dbReference type="ARBA" id="ARBA00047464"/>
    </source>
</evidence>
<protein>
    <recommendedName>
        <fullName evidence="8 9">Glutamyl-tRNA reductase</fullName>
        <shortName evidence="9">GluTR</shortName>
        <ecNumber evidence="3 9">1.2.1.70</ecNumber>
    </recommendedName>
</protein>
<dbReference type="Pfam" id="PF00745">
    <property type="entry name" value="GlutR_dimer"/>
    <property type="match status" value="1"/>
</dbReference>
<evidence type="ECO:0000256" key="8">
    <source>
        <dbReference type="ARBA" id="ARBA00068659"/>
    </source>
</evidence>
<evidence type="ECO:0000256" key="11">
    <source>
        <dbReference type="PIRSR" id="PIRSR000445-2"/>
    </source>
</evidence>
<dbReference type="InterPro" id="IPR036453">
    <property type="entry name" value="GluRdtase_dimer_dom_sf"/>
</dbReference>
<dbReference type="CDD" id="cd05213">
    <property type="entry name" value="NAD_bind_Glutamyl_tRNA_reduct"/>
    <property type="match status" value="1"/>
</dbReference>
<dbReference type="GO" id="GO:0050661">
    <property type="term" value="F:NADP binding"/>
    <property type="evidence" value="ECO:0007669"/>
    <property type="project" value="InterPro"/>
</dbReference>
<evidence type="ECO:0000259" key="16">
    <source>
        <dbReference type="Pfam" id="PF01488"/>
    </source>
</evidence>
<dbReference type="HAMAP" id="MF_00087">
    <property type="entry name" value="Glu_tRNA_reductase"/>
    <property type="match status" value="1"/>
</dbReference>
<comment type="pathway">
    <text evidence="1 9 14">Porphyrin-containing compound metabolism; protoporphyrin-IX biosynthesis; 5-aminolevulinate from L-glutamyl-tRNA(Glu): step 1/2.</text>
</comment>
<dbReference type="InterPro" id="IPR036343">
    <property type="entry name" value="GluRdtase_N_sf"/>
</dbReference>
<dbReference type="SUPFAM" id="SSF69075">
    <property type="entry name" value="Glutamyl tRNA-reductase dimerization domain"/>
    <property type="match status" value="1"/>
</dbReference>
<dbReference type="RefSeq" id="WP_039689102.1">
    <property type="nucleotide sequence ID" value="NZ_CP009302.1"/>
</dbReference>
<keyword evidence="4 9" id="KW-0521">NADP</keyword>
<dbReference type="InterPro" id="IPR006151">
    <property type="entry name" value="Shikm_DH/Glu-tRNA_Rdtase"/>
</dbReference>
<feature type="binding site" evidence="9 12">
    <location>
        <begin position="193"/>
        <end position="198"/>
    </location>
    <ligand>
        <name>NADP(+)</name>
        <dbReference type="ChEBI" id="CHEBI:58349"/>
    </ligand>
</feature>
<evidence type="ECO:0000256" key="10">
    <source>
        <dbReference type="PIRSR" id="PIRSR000445-1"/>
    </source>
</evidence>
<evidence type="ECO:0000313" key="18">
    <source>
        <dbReference type="EMBL" id="AJC12066.1"/>
    </source>
</evidence>
<dbReference type="InterPro" id="IPR015895">
    <property type="entry name" value="4pyrrol_synth_GluRdtase_N"/>
</dbReference>
<dbReference type="HOGENOM" id="CLU_035113_2_2_11"/>
<proteinExistence type="inferred from homology"/>
<feature type="domain" description="Quinate/shikimate 5-dehydrogenase/glutamyl-tRNA reductase" evidence="16">
    <location>
        <begin position="176"/>
        <end position="308"/>
    </location>
</feature>
<dbReference type="InterPro" id="IPR000343">
    <property type="entry name" value="4pyrrol_synth_GluRdtase"/>
</dbReference>
<feature type="binding site" evidence="9 11">
    <location>
        <begin position="49"/>
        <end position="52"/>
    </location>
    <ligand>
        <name>substrate</name>
    </ligand>
</feature>
<feature type="binding site" evidence="9 11">
    <location>
        <begin position="118"/>
        <end position="120"/>
    </location>
    <ligand>
        <name>substrate</name>
    </ligand>
</feature>
<evidence type="ECO:0000256" key="9">
    <source>
        <dbReference type="HAMAP-Rule" id="MF_00087"/>
    </source>
</evidence>
<gene>
    <name evidence="9" type="primary">hemA</name>
    <name evidence="18" type="ORF">JI75_04670</name>
</gene>
<evidence type="ECO:0000256" key="5">
    <source>
        <dbReference type="ARBA" id="ARBA00023002"/>
    </source>
</evidence>
<comment type="function">
    <text evidence="9">Catalyzes the NADPH-dependent reduction of glutamyl-tRNA(Glu) to glutamate 1-semialdehyde (GSA).</text>
</comment>
<feature type="site" description="Important for activity" evidence="9 13">
    <location>
        <position position="103"/>
    </location>
</feature>
<keyword evidence="19" id="KW-1185">Reference proteome</keyword>
<organism evidence="18 19">
    <name type="scientific">Berryella intestinalis</name>
    <dbReference type="NCBI Taxonomy" id="1531429"/>
    <lineage>
        <taxon>Bacteria</taxon>
        <taxon>Bacillati</taxon>
        <taxon>Actinomycetota</taxon>
        <taxon>Coriobacteriia</taxon>
        <taxon>Eggerthellales</taxon>
        <taxon>Eggerthellaceae</taxon>
        <taxon>Berryella</taxon>
    </lineage>
</organism>
<evidence type="ECO:0000256" key="13">
    <source>
        <dbReference type="PIRSR" id="PIRSR000445-4"/>
    </source>
</evidence>
<comment type="domain">
    <text evidence="9">Possesses an unusual extended V-shaped dimeric structure with each monomer consisting of three distinct domains arranged along a curved 'spinal' alpha-helix. The N-terminal catalytic domain specifically recognizes the glutamate moiety of the substrate. The second domain is the NADPH-binding domain, and the third C-terminal domain is responsible for dimerization.</text>
</comment>
<accession>A0A0A8B3N3</accession>
<reference evidence="18 19" key="2">
    <citation type="journal article" date="2015" name="Genome Announc.">
        <title>Complete Genome Sequence of Coriobacteriaceae Strain 68-1-3, a Novel Mucus-Degrading Isolate from the Swine Intestinal Tract.</title>
        <authorList>
            <person name="Looft T."/>
            <person name="Bayles D.O."/>
            <person name="Alt D.P."/>
            <person name="Stanton T.B."/>
        </authorList>
    </citation>
    <scope>NUCLEOTIDE SEQUENCE [LARGE SCALE GENOMIC DNA]</scope>
    <source>
        <strain evidence="18 19">68-1-3</strain>
    </source>
</reference>
<dbReference type="Pfam" id="PF05201">
    <property type="entry name" value="GlutR_N"/>
    <property type="match status" value="1"/>
</dbReference>
<dbReference type="SUPFAM" id="SSF51735">
    <property type="entry name" value="NAD(P)-binding Rossmann-fold domains"/>
    <property type="match status" value="1"/>
</dbReference>
<dbReference type="PANTHER" id="PTHR43013">
    <property type="entry name" value="GLUTAMYL-TRNA REDUCTASE"/>
    <property type="match status" value="1"/>
</dbReference>
<comment type="catalytic activity">
    <reaction evidence="7 9 14">
        <text>(S)-4-amino-5-oxopentanoate + tRNA(Glu) + NADP(+) = L-glutamyl-tRNA(Glu) + NADPH + H(+)</text>
        <dbReference type="Rhea" id="RHEA:12344"/>
        <dbReference type="Rhea" id="RHEA-COMP:9663"/>
        <dbReference type="Rhea" id="RHEA-COMP:9680"/>
        <dbReference type="ChEBI" id="CHEBI:15378"/>
        <dbReference type="ChEBI" id="CHEBI:57501"/>
        <dbReference type="ChEBI" id="CHEBI:57783"/>
        <dbReference type="ChEBI" id="CHEBI:58349"/>
        <dbReference type="ChEBI" id="CHEBI:78442"/>
        <dbReference type="ChEBI" id="CHEBI:78520"/>
        <dbReference type="EC" id="1.2.1.70"/>
    </reaction>
</comment>
<dbReference type="GO" id="GO:0008883">
    <property type="term" value="F:glutamyl-tRNA reductase activity"/>
    <property type="evidence" value="ECO:0007669"/>
    <property type="project" value="UniProtKB-UniRule"/>
</dbReference>
<evidence type="ECO:0000256" key="12">
    <source>
        <dbReference type="PIRSR" id="PIRSR000445-3"/>
    </source>
</evidence>
<dbReference type="NCBIfam" id="TIGR01035">
    <property type="entry name" value="hemA"/>
    <property type="match status" value="1"/>
</dbReference>
<evidence type="ECO:0000256" key="3">
    <source>
        <dbReference type="ARBA" id="ARBA00012970"/>
    </source>
</evidence>
<evidence type="ECO:0000256" key="1">
    <source>
        <dbReference type="ARBA" id="ARBA00005059"/>
    </source>
</evidence>
<dbReference type="SUPFAM" id="SSF69742">
    <property type="entry name" value="Glutamyl tRNA-reductase catalytic, N-terminal domain"/>
    <property type="match status" value="1"/>
</dbReference>
<keyword evidence="6 9" id="KW-0627">Porphyrin biosynthesis</keyword>
<feature type="active site" description="Nucleophile" evidence="9 10">
    <location>
        <position position="50"/>
    </location>
</feature>
<dbReference type="PANTHER" id="PTHR43013:SF1">
    <property type="entry name" value="GLUTAMYL-TRNA REDUCTASE"/>
    <property type="match status" value="1"/>
</dbReference>
<evidence type="ECO:0000313" key="19">
    <source>
        <dbReference type="Proteomes" id="UP000031121"/>
    </source>
</evidence>
<feature type="domain" description="Tetrapyrrole biosynthesis glutamyl-tRNA reductase dimerisation" evidence="15">
    <location>
        <begin position="325"/>
        <end position="423"/>
    </location>
</feature>
<feature type="domain" description="Glutamyl-tRNA reductase N-terminal" evidence="17">
    <location>
        <begin position="6"/>
        <end position="160"/>
    </location>
</feature>
<dbReference type="UniPathway" id="UPA00251">
    <property type="reaction ID" value="UER00316"/>
</dbReference>
<evidence type="ECO:0000256" key="4">
    <source>
        <dbReference type="ARBA" id="ARBA00022857"/>
    </source>
</evidence>
<reference evidence="19" key="1">
    <citation type="submission" date="2014-08" db="EMBL/GenBank/DDBJ databases">
        <title>Coriobacteriaceae sp. complete genome.</title>
        <authorList>
            <person name="Looft T."/>
            <person name="Bayles D.O."/>
            <person name="Stanton T.B."/>
        </authorList>
    </citation>
    <scope>NUCLEOTIDE SEQUENCE [LARGE SCALE GENOMIC DNA]</scope>
    <source>
        <strain evidence="19">68-1-3</strain>
    </source>
</reference>
<keyword evidence="5 9" id="KW-0560">Oxidoreductase</keyword>
<dbReference type="InterPro" id="IPR036291">
    <property type="entry name" value="NAD(P)-bd_dom_sf"/>
</dbReference>
<dbReference type="Pfam" id="PF01488">
    <property type="entry name" value="Shikimate_DH"/>
    <property type="match status" value="1"/>
</dbReference>
<dbReference type="AlphaFoldDB" id="A0A0A8B3N3"/>
<dbReference type="GO" id="GO:0019353">
    <property type="term" value="P:protoporphyrinogen IX biosynthetic process from glutamate"/>
    <property type="evidence" value="ECO:0007669"/>
    <property type="project" value="TreeGrafter"/>
</dbReference>
<dbReference type="KEGG" id="cbac:JI75_04670"/>
<evidence type="ECO:0000259" key="15">
    <source>
        <dbReference type="Pfam" id="PF00745"/>
    </source>
</evidence>
<comment type="subunit">
    <text evidence="9">Homodimer.</text>
</comment>
<name>A0A0A8B3N3_9ACTN</name>
<dbReference type="Proteomes" id="UP000031121">
    <property type="component" value="Chromosome"/>
</dbReference>
<evidence type="ECO:0000256" key="2">
    <source>
        <dbReference type="ARBA" id="ARBA00005916"/>
    </source>
</evidence>
<dbReference type="FunFam" id="3.40.50.720:FF:000031">
    <property type="entry name" value="Glutamyl-tRNA reductase"/>
    <property type="match status" value="1"/>
</dbReference>
<dbReference type="Gene3D" id="3.30.460.30">
    <property type="entry name" value="Glutamyl-tRNA reductase, N-terminal domain"/>
    <property type="match status" value="1"/>
</dbReference>
<dbReference type="FunFam" id="3.30.460.30:FF:000001">
    <property type="entry name" value="Glutamyl-tRNA reductase"/>
    <property type="match status" value="1"/>
</dbReference>